<evidence type="ECO:0000313" key="9">
    <source>
        <dbReference type="EMBL" id="RXZ51379.1"/>
    </source>
</evidence>
<keyword evidence="3 7" id="KW-0812">Transmembrane</keyword>
<sequence>MRLSERFRATKRAPILQVLKSAVATVAAWLLAGWLIPGPLPVFAAIAALLVVQPSVNQSLGKALERSVGVIAGVVIASLLGLAFGPTSWVILAAILIALLVAWALRMTAGTSNQVAISAMLVLALGGTSPEYALDRVLETLIGAAIGIVVNALIVPPVLVDPAREHLARLGSELAASTDRLAEALRAPQRPADLTELMLEVRLMRPMRDAAAAAIADAEESLTLNPRRSAHRGGIVEQHRLLARLSPIVTQVGGMTRAFVDHYDDDLAAEPTVRAIAEQLQRVAHDIRLAVHLAEVDPEPLTSAIPALTAPLQIAPPKSDHWILIGSLMEDLRRIREELLEDDLPPEPTARRARE</sequence>
<evidence type="ECO:0000259" key="8">
    <source>
        <dbReference type="Pfam" id="PF13515"/>
    </source>
</evidence>
<feature type="transmembrane region" description="Helical" evidence="7">
    <location>
        <begin position="115"/>
        <end position="134"/>
    </location>
</feature>
<proteinExistence type="inferred from homology"/>
<dbReference type="AlphaFoldDB" id="A0A4Q2JX26"/>
<comment type="similarity">
    <text evidence="6">Belongs to the YccS/YhfK family.</text>
</comment>
<feature type="transmembrane region" description="Helical" evidence="7">
    <location>
        <begin position="140"/>
        <end position="160"/>
    </location>
</feature>
<keyword evidence="5 7" id="KW-0472">Membrane</keyword>
<gene>
    <name evidence="9" type="ORF">ESO86_02800</name>
</gene>
<dbReference type="Pfam" id="PF13515">
    <property type="entry name" value="FUSC_2"/>
    <property type="match status" value="1"/>
</dbReference>
<dbReference type="InterPro" id="IPR049453">
    <property type="entry name" value="Memb_transporter_dom"/>
</dbReference>
<dbReference type="RefSeq" id="WP_129233375.1">
    <property type="nucleotide sequence ID" value="NZ_SDPL01000023.1"/>
</dbReference>
<feature type="domain" description="Integral membrane bound transporter" evidence="8">
    <location>
        <begin position="28"/>
        <end position="150"/>
    </location>
</feature>
<evidence type="ECO:0000256" key="7">
    <source>
        <dbReference type="SAM" id="Phobius"/>
    </source>
</evidence>
<evidence type="ECO:0000256" key="6">
    <source>
        <dbReference type="ARBA" id="ARBA00043993"/>
    </source>
</evidence>
<evidence type="ECO:0000256" key="5">
    <source>
        <dbReference type="ARBA" id="ARBA00023136"/>
    </source>
</evidence>
<evidence type="ECO:0000256" key="4">
    <source>
        <dbReference type="ARBA" id="ARBA00022989"/>
    </source>
</evidence>
<dbReference type="Proteomes" id="UP000292881">
    <property type="component" value="Unassembled WGS sequence"/>
</dbReference>
<comment type="caution">
    <text evidence="9">The sequence shown here is derived from an EMBL/GenBank/DDBJ whole genome shotgun (WGS) entry which is preliminary data.</text>
</comment>
<comment type="subcellular location">
    <subcellularLocation>
        <location evidence="1">Cell membrane</location>
        <topology evidence="1">Multi-pass membrane protein</topology>
    </subcellularLocation>
</comment>
<keyword evidence="2" id="KW-1003">Cell membrane</keyword>
<evidence type="ECO:0000256" key="1">
    <source>
        <dbReference type="ARBA" id="ARBA00004651"/>
    </source>
</evidence>
<dbReference type="OrthoDB" id="5176502at2"/>
<organism evidence="9 10">
    <name type="scientific">Agromyces binzhouensis</name>
    <dbReference type="NCBI Taxonomy" id="1817495"/>
    <lineage>
        <taxon>Bacteria</taxon>
        <taxon>Bacillati</taxon>
        <taxon>Actinomycetota</taxon>
        <taxon>Actinomycetes</taxon>
        <taxon>Micrococcales</taxon>
        <taxon>Microbacteriaceae</taxon>
        <taxon>Agromyces</taxon>
    </lineage>
</organism>
<accession>A0A4Q2JX26</accession>
<feature type="transmembrane region" description="Helical" evidence="7">
    <location>
        <begin position="70"/>
        <end position="103"/>
    </location>
</feature>
<evidence type="ECO:0000256" key="2">
    <source>
        <dbReference type="ARBA" id="ARBA00022475"/>
    </source>
</evidence>
<evidence type="ECO:0000313" key="10">
    <source>
        <dbReference type="Proteomes" id="UP000292881"/>
    </source>
</evidence>
<keyword evidence="10" id="KW-1185">Reference proteome</keyword>
<dbReference type="GO" id="GO:0005886">
    <property type="term" value="C:plasma membrane"/>
    <property type="evidence" value="ECO:0007669"/>
    <property type="project" value="UniProtKB-SubCell"/>
</dbReference>
<reference evidence="9 10" key="1">
    <citation type="submission" date="2019-01" db="EMBL/GenBank/DDBJ databases">
        <authorList>
            <person name="Li J."/>
        </authorList>
    </citation>
    <scope>NUCLEOTIDE SEQUENCE [LARGE SCALE GENOMIC DNA]</scope>
    <source>
        <strain evidence="9 10">CGMCC 4.7180</strain>
    </source>
</reference>
<dbReference type="PANTHER" id="PTHR30509:SF9">
    <property type="entry name" value="MULTIDRUG RESISTANCE PROTEIN MDTO"/>
    <property type="match status" value="1"/>
</dbReference>
<dbReference type="PANTHER" id="PTHR30509">
    <property type="entry name" value="P-HYDROXYBENZOIC ACID EFFLUX PUMP SUBUNIT-RELATED"/>
    <property type="match status" value="1"/>
</dbReference>
<evidence type="ECO:0000256" key="3">
    <source>
        <dbReference type="ARBA" id="ARBA00022692"/>
    </source>
</evidence>
<feature type="transmembrane region" description="Helical" evidence="7">
    <location>
        <begin position="21"/>
        <end position="50"/>
    </location>
</feature>
<protein>
    <submittedName>
        <fullName evidence="9">FUSC family protein</fullName>
    </submittedName>
</protein>
<keyword evidence="4 7" id="KW-1133">Transmembrane helix</keyword>
<dbReference type="EMBL" id="SDPL01000023">
    <property type="protein sequence ID" value="RXZ51379.1"/>
    <property type="molecule type" value="Genomic_DNA"/>
</dbReference>
<name>A0A4Q2JX26_9MICO</name>